<evidence type="ECO:0000313" key="3">
    <source>
        <dbReference type="Proteomes" id="UP001352533"/>
    </source>
</evidence>
<name>A0ABU7QMF2_AVIPA</name>
<accession>A0ABU7QMF2</accession>
<comment type="caution">
    <text evidence="2">The sequence shown here is derived from an EMBL/GenBank/DDBJ whole genome shotgun (WGS) entry which is preliminary data.</text>
</comment>
<reference evidence="2 3" key="1">
    <citation type="journal article" date="2022" name="Front. Microbiol.">
        <title>Commensal bacteria contribute to the growth of multidrug-resistant Avibacterium paragallinarum in chickens.</title>
        <authorList>
            <person name="Zhu J."/>
            <person name="Chen Y."/>
            <person name="Wu Y."/>
            <person name="Wang Y."/>
            <person name="Zhu K."/>
        </authorList>
    </citation>
    <scope>NUCLEOTIDE SEQUENCE [LARGE SCALE GENOMIC DNA]</scope>
    <source>
        <strain evidence="2 3">AV12</strain>
    </source>
</reference>
<proteinExistence type="predicted"/>
<sequence length="45" mass="5109">MQVTININAQQGQSAVDIAKEVEKALRNLENQKQARARSTLRDRD</sequence>
<gene>
    <name evidence="2" type="ORF">M5S25_00790</name>
</gene>
<feature type="coiled-coil region" evidence="1">
    <location>
        <begin position="12"/>
        <end position="42"/>
    </location>
</feature>
<evidence type="ECO:0000313" key="2">
    <source>
        <dbReference type="EMBL" id="MEE6111753.1"/>
    </source>
</evidence>
<dbReference type="Proteomes" id="UP001352533">
    <property type="component" value="Unassembled WGS sequence"/>
</dbReference>
<organism evidence="2 3">
    <name type="scientific">Avibacterium paragallinarum</name>
    <name type="common">Haemophilus gallinarum</name>
    <dbReference type="NCBI Taxonomy" id="728"/>
    <lineage>
        <taxon>Bacteria</taxon>
        <taxon>Pseudomonadati</taxon>
        <taxon>Pseudomonadota</taxon>
        <taxon>Gammaproteobacteria</taxon>
        <taxon>Pasteurellales</taxon>
        <taxon>Pasteurellaceae</taxon>
        <taxon>Avibacterium</taxon>
    </lineage>
</organism>
<dbReference type="RefSeq" id="WP_194750162.1">
    <property type="nucleotide sequence ID" value="NZ_JACEWB010000001.1"/>
</dbReference>
<keyword evidence="3" id="KW-1185">Reference proteome</keyword>
<evidence type="ECO:0000256" key="1">
    <source>
        <dbReference type="SAM" id="Coils"/>
    </source>
</evidence>
<protein>
    <submittedName>
        <fullName evidence="2">Uncharacterized protein</fullName>
    </submittedName>
</protein>
<dbReference type="EMBL" id="JAMDKS010000001">
    <property type="protein sequence ID" value="MEE6111753.1"/>
    <property type="molecule type" value="Genomic_DNA"/>
</dbReference>
<keyword evidence="1" id="KW-0175">Coiled coil</keyword>